<proteinExistence type="predicted"/>
<dbReference type="InterPro" id="IPR023210">
    <property type="entry name" value="NADP_OxRdtase_dom"/>
</dbReference>
<dbReference type="InterPro" id="IPR036812">
    <property type="entry name" value="NAD(P)_OxRdtase_dom_sf"/>
</dbReference>
<evidence type="ECO:0000313" key="4">
    <source>
        <dbReference type="EMBL" id="CAI4032055.1"/>
    </source>
</evidence>
<dbReference type="InterPro" id="IPR024705">
    <property type="entry name" value="Ssp411"/>
</dbReference>
<dbReference type="Pfam" id="PF00248">
    <property type="entry name" value="Aldo_ket_red"/>
    <property type="match status" value="1"/>
</dbReference>
<keyword evidence="4" id="KW-0418">Kinase</keyword>
<dbReference type="SUPFAM" id="SSF48208">
    <property type="entry name" value="Six-hairpin glycosidases"/>
    <property type="match status" value="1"/>
</dbReference>
<evidence type="ECO:0000259" key="2">
    <source>
        <dbReference type="Pfam" id="PF00248"/>
    </source>
</evidence>
<dbReference type="Gene3D" id="1.50.10.10">
    <property type="match status" value="1"/>
</dbReference>
<dbReference type="Gene3D" id="3.20.20.100">
    <property type="entry name" value="NADP-dependent oxidoreductase domain"/>
    <property type="match status" value="1"/>
</dbReference>
<feature type="domain" description="Spermatogenesis-associated protein 20-like TRX" evidence="3">
    <location>
        <begin position="11"/>
        <end position="172"/>
    </location>
</feature>
<sequence length="1239" mass="138381">MTQTTETRRSNRLINETSPYLLQHAYNPVDWYPWGPEALERARRLDRPILLSIGYSSCHWCHVMERESFENDEIARLMNEHFVCIKVDREERPDLDEIYMQATVAMNQGQGGWPMTVFLTPEQQPFFAGTYFPPTDRWGRPGFGTLLKKIAEFWVKDRQGLREQAGHMTGRLRQEVQLPAPVSIGDAEFDAAVRQYEEEFDARYGGFGGAPKFPPATGLSFLLRQFHRTRNRKILDMVCRTLDSMATGGIYDHVGGGFARYSTDAKWLVPHFEKMLYDNALLAKVYVEAYQISQEARYRRVATETLEYILREMTGPEGAYYSATDADSEGVEGKFFVWTPEEIRQAIGDDTEAARFCAYYDISEKGNWVEPAGHGESQGIRNIPHTSRSIEEVARECGITALELEASLDRSRRLVYEARQKRVPPGLDDKIIVAWNGLMISAMAEGARVLREPRYLSAAVKAADFLLRTMVKPDGRLFRTYRLGRPQHEACLEDYACLAEGLIDLYEAGAPEPYLKAAVRLAERIVEDFRDEERGGFYTTGRQHEALLWRSREGPDGATPSANAVAASVLARLSFHYGRDDWRELATNAIRVYGRSIARYPRAFAKSLIVAEFLLEGPVELALIGRPNEPGFEALRAAMNRPYLPHRILAQGDPSGEPVEHPLLSGKSLVGHRAALYICRNFACQAPLTDPASVESALDGGPTSPPDSQTPRSLSGTRLVGHATPGGTAGYAARKLGADPSLSGSAYTSFGSTGLTTSRLGFGCYRIDTSDPEFGSALALALRKGCNLIDTSTNYADGDSERLVGLTLAELQRKGEINRDEIIVVTKIGYVQGHNLKQAEERERMGRPYPEMVKYGDGIWHCLHPEFLADQLASSLDRLGLATVDVCLLHNPEYFLLDAQHQGRPLDETRREFDRRLGQAFQYLEEQVRQGRIRYYGVSSNTVIGPAESPETTSLSRMLEIAETAAREAGQASAHFQVLQCPLNLFESGAVLLPNTGLNNEQTVLDHATVKGIAVLANRPLNAMPARPESKGGIVRLAQVSVESESIDFAAQRDKVAALEATYLRELAPHVPHAGQGLDPKEYFTWSQELAKIRPHLDGLEHWEQVEHHMIAPHLNQVVRALNQILTGKLAEQWEVWRDGYQPELLRLLKSLKGEAAERSRLRVERISATITPFLPPSMAQVPLSQKALLVVMSTAGVTSVLNGMRTQGYVEDSFGMLRGTMLPNVRPIYEAARRIQWS</sequence>
<dbReference type="GO" id="GO:0016301">
    <property type="term" value="F:kinase activity"/>
    <property type="evidence" value="ECO:0007669"/>
    <property type="project" value="UniProtKB-KW"/>
</dbReference>
<dbReference type="KEGG" id="nti:DNFV4_02480"/>
<dbReference type="AlphaFoldDB" id="A0AA86T4P9"/>
<dbReference type="CDD" id="cd19099">
    <property type="entry name" value="AKR_unchar"/>
    <property type="match status" value="1"/>
</dbReference>
<gene>
    <name evidence="4" type="ORF">DNFV4_02480</name>
</gene>
<dbReference type="SUPFAM" id="SSF51430">
    <property type="entry name" value="NAD(P)-linked oxidoreductase"/>
    <property type="match status" value="1"/>
</dbReference>
<feature type="compositionally biased region" description="Polar residues" evidence="1">
    <location>
        <begin position="706"/>
        <end position="716"/>
    </location>
</feature>
<dbReference type="SUPFAM" id="SSF52833">
    <property type="entry name" value="Thioredoxin-like"/>
    <property type="match status" value="1"/>
</dbReference>
<feature type="domain" description="NADP-dependent oxidoreductase" evidence="2">
    <location>
        <begin position="760"/>
        <end position="942"/>
    </location>
</feature>
<dbReference type="EMBL" id="OX365700">
    <property type="protein sequence ID" value="CAI4032055.1"/>
    <property type="molecule type" value="Genomic_DNA"/>
</dbReference>
<dbReference type="Gene3D" id="3.40.30.10">
    <property type="entry name" value="Glutaredoxin"/>
    <property type="match status" value="1"/>
</dbReference>
<dbReference type="PANTHER" id="PTHR42899">
    <property type="entry name" value="SPERMATOGENESIS-ASSOCIATED PROTEIN 20"/>
    <property type="match status" value="1"/>
</dbReference>
<dbReference type="InterPro" id="IPR008928">
    <property type="entry name" value="6-hairpin_glycosidase_sf"/>
</dbReference>
<feature type="region of interest" description="Disordered" evidence="1">
    <location>
        <begin position="693"/>
        <end position="721"/>
    </location>
</feature>
<evidence type="ECO:0000256" key="1">
    <source>
        <dbReference type="SAM" id="MobiDB-lite"/>
    </source>
</evidence>
<dbReference type="RefSeq" id="WP_289268804.1">
    <property type="nucleotide sequence ID" value="NZ_OX365700.1"/>
</dbReference>
<dbReference type="CDD" id="cd02955">
    <property type="entry name" value="SSP411"/>
    <property type="match status" value="1"/>
</dbReference>
<name>A0AA86T4P9_9BACT</name>
<evidence type="ECO:0000259" key="3">
    <source>
        <dbReference type="Pfam" id="PF03190"/>
    </source>
</evidence>
<accession>A0AA86T4P9</accession>
<evidence type="ECO:0000313" key="5">
    <source>
        <dbReference type="Proteomes" id="UP001179121"/>
    </source>
</evidence>
<keyword evidence="5" id="KW-1185">Reference proteome</keyword>
<dbReference type="Pfam" id="PF03190">
    <property type="entry name" value="Thioredox_DsbH"/>
    <property type="match status" value="1"/>
</dbReference>
<reference evidence="4" key="1">
    <citation type="submission" date="2022-10" db="EMBL/GenBank/DDBJ databases">
        <authorList>
            <person name="Koch H."/>
        </authorList>
    </citation>
    <scope>NUCLEOTIDE SEQUENCE</scope>
    <source>
        <strain evidence="4">DNF</strain>
    </source>
</reference>
<dbReference type="PANTHER" id="PTHR42899:SF1">
    <property type="entry name" value="SPERMATOGENESIS-ASSOCIATED PROTEIN 20"/>
    <property type="match status" value="1"/>
</dbReference>
<protein>
    <submittedName>
        <fullName evidence="4">Thymidylate kinase</fullName>
    </submittedName>
</protein>
<dbReference type="GO" id="GO:0005975">
    <property type="term" value="P:carbohydrate metabolic process"/>
    <property type="evidence" value="ECO:0007669"/>
    <property type="project" value="InterPro"/>
</dbReference>
<dbReference type="Proteomes" id="UP001179121">
    <property type="component" value="Chromosome"/>
</dbReference>
<organism evidence="4 5">
    <name type="scientific">Nitrospira tepida</name>
    <dbReference type="NCBI Taxonomy" id="2973512"/>
    <lineage>
        <taxon>Bacteria</taxon>
        <taxon>Pseudomonadati</taxon>
        <taxon>Nitrospirota</taxon>
        <taxon>Nitrospiria</taxon>
        <taxon>Nitrospirales</taxon>
        <taxon>Nitrospiraceae</taxon>
        <taxon>Nitrospira</taxon>
    </lineage>
</organism>
<dbReference type="InterPro" id="IPR004879">
    <property type="entry name" value="Ssp411-like_TRX"/>
</dbReference>
<dbReference type="InterPro" id="IPR036249">
    <property type="entry name" value="Thioredoxin-like_sf"/>
</dbReference>
<dbReference type="InterPro" id="IPR012341">
    <property type="entry name" value="6hp_glycosidase-like_sf"/>
</dbReference>
<keyword evidence="4" id="KW-0808">Transferase</keyword>